<dbReference type="InterPro" id="IPR032675">
    <property type="entry name" value="LRR_dom_sf"/>
</dbReference>
<dbReference type="GO" id="GO:0019005">
    <property type="term" value="C:SCF ubiquitin ligase complex"/>
    <property type="evidence" value="ECO:0007669"/>
    <property type="project" value="TreeGrafter"/>
</dbReference>
<dbReference type="PANTHER" id="PTHR13318:SF190">
    <property type="entry name" value="PARTNER OF PAIRED, ISOFORM B"/>
    <property type="match status" value="1"/>
</dbReference>
<dbReference type="EMBL" id="BJWL01000003">
    <property type="protein sequence ID" value="GFY85188.1"/>
    <property type="molecule type" value="Genomic_DNA"/>
</dbReference>
<dbReference type="GO" id="GO:0031146">
    <property type="term" value="P:SCF-dependent proteasomal ubiquitin-dependent protein catabolic process"/>
    <property type="evidence" value="ECO:0007669"/>
    <property type="project" value="TreeGrafter"/>
</dbReference>
<reference evidence="8 9" key="1">
    <citation type="submission" date="2019-07" db="EMBL/GenBank/DDBJ databases">
        <title>De Novo Assembly of kiwifruit Actinidia rufa.</title>
        <authorList>
            <person name="Sugita-Konishi S."/>
            <person name="Sato K."/>
            <person name="Mori E."/>
            <person name="Abe Y."/>
            <person name="Kisaki G."/>
            <person name="Hamano K."/>
            <person name="Suezawa K."/>
            <person name="Otani M."/>
            <person name="Fukuda T."/>
            <person name="Manabe T."/>
            <person name="Gomi K."/>
            <person name="Tabuchi M."/>
            <person name="Akimitsu K."/>
            <person name="Kataoka I."/>
        </authorList>
    </citation>
    <scope>NUCLEOTIDE SEQUENCE [LARGE SCALE GENOMIC DNA]</scope>
    <source>
        <strain evidence="9">cv. Fuchu</strain>
    </source>
</reference>
<comment type="caution">
    <text evidence="8">The sequence shown here is derived from an EMBL/GenBank/DDBJ whole genome shotgun (WGS) entry which is preliminary data.</text>
</comment>
<accession>A0A7J0EFC9</accession>
<dbReference type="InterPro" id="IPR036047">
    <property type="entry name" value="F-box-like_dom_sf"/>
</dbReference>
<comment type="subcellular location">
    <subcellularLocation>
        <location evidence="1">Membrane</location>
        <topology evidence="1">Multi-pass membrane protein</topology>
    </subcellularLocation>
</comment>
<evidence type="ECO:0000256" key="3">
    <source>
        <dbReference type="ARBA" id="ARBA00022989"/>
    </source>
</evidence>
<dbReference type="FunFam" id="3.80.10.10:FF:001196">
    <property type="entry name" value="F-box/LRR-repeat protein 4"/>
    <property type="match status" value="1"/>
</dbReference>
<dbReference type="Pfam" id="PF01027">
    <property type="entry name" value="Bax1-I"/>
    <property type="match status" value="1"/>
</dbReference>
<dbReference type="InterPro" id="IPR006214">
    <property type="entry name" value="Bax_inhibitor_1-related"/>
</dbReference>
<dbReference type="InterPro" id="IPR006553">
    <property type="entry name" value="Leu-rich_rpt_Cys-con_subtyp"/>
</dbReference>
<dbReference type="InterPro" id="IPR057207">
    <property type="entry name" value="FBXL15_LRR"/>
</dbReference>
<feature type="transmembrane region" description="Helical" evidence="6">
    <location>
        <begin position="95"/>
        <end position="116"/>
    </location>
</feature>
<dbReference type="CDD" id="cd22159">
    <property type="entry name" value="F-box_AtTIR1-like"/>
    <property type="match status" value="1"/>
</dbReference>
<keyword evidence="9" id="KW-1185">Reference proteome</keyword>
<dbReference type="Gene3D" id="3.80.10.10">
    <property type="entry name" value="Ribonuclease Inhibitor"/>
    <property type="match status" value="2"/>
</dbReference>
<sequence length="802" mass="87482">MFGFESVSTKGDIEEGTLYPGLSYGENQLRWGFIRKVYGILAAQLVLTTVVSSVTVLYSPVNELLRGNSGLMLFFLILPLILLWPLYVYQQKHPLNLIILGLFTLCLSLTVGVSCANTDGRIVLEALILTSAVVASLTGYTFWASKKGKDFSYLGPILFTSLFTLFLARLHPDVLPTRVHLSGNLRWNQCRNFLGIYWHDRINTVLPDELILEIFNQLGSKSSRDACSLVCKRWLNLERLSRDTVRIGASNNPDALIKLLGRRFVNVRNVYFDERLSISLDGHFGRRRRGDPSAPSSQKPHHATEKSVSEDGEIDSYCLSDAGLTAVGEGFTKLEKLSLIWCSNVTNAGVKYLASKCSSLRSLDLQGCYVGDVGLAAVGECCKQLEDLNLRFCEGLTDAGLIELAVLCGRTLKSLGVAACAKITDVSLEAVGSHCRFLETLSLDSEFINNKGVLAVAKGCRSLKVLKLQCIIVTDEALQAVGVFCSSLEVLALYSFQRFTDMSLCAIGKGCKRLKNLTLSDCYFLSDKGLEAVAAGCSELKHLEVNGCHNIGTSGLEFVGRSCPRLSELALLYCQKIGNYALSEVGRGCKYLQALHLVDCSSIGDEAICSIAVGCRNLKKLHIRRCYEVGNKGIIAIGENCKFLSELSLQFCDRVGDEALIAVGRGCPLQHLNVSGCHQIGDAGIIAIARGCPQLSYLDVSVLQNLGDMAMAKLGEGCPLLKDIVISHCRQITDVGIAHLVKKCALLESCHMVYCPSITTAGVATVISSCISIKKVLVEKWKVSQRTKRRAGSIISYLCVDL</sequence>
<feature type="transmembrane region" description="Helical" evidence="6">
    <location>
        <begin position="37"/>
        <end position="58"/>
    </location>
</feature>
<dbReference type="OrthoDB" id="550575at2759"/>
<feature type="domain" description="F-box" evidence="7">
    <location>
        <begin position="206"/>
        <end position="247"/>
    </location>
</feature>
<dbReference type="PANTHER" id="PTHR13318">
    <property type="entry name" value="PARTNER OF PAIRED, ISOFORM B-RELATED"/>
    <property type="match status" value="1"/>
</dbReference>
<dbReference type="SMART" id="SM00367">
    <property type="entry name" value="LRR_CC"/>
    <property type="match status" value="17"/>
</dbReference>
<evidence type="ECO:0000256" key="6">
    <source>
        <dbReference type="SAM" id="Phobius"/>
    </source>
</evidence>
<dbReference type="InterPro" id="IPR001810">
    <property type="entry name" value="F-box_dom"/>
</dbReference>
<dbReference type="Pfam" id="PF25372">
    <property type="entry name" value="DUF7885"/>
    <property type="match status" value="2"/>
</dbReference>
<feature type="transmembrane region" description="Helical" evidence="6">
    <location>
        <begin position="70"/>
        <end position="88"/>
    </location>
</feature>
<dbReference type="FunFam" id="3.80.10.10:FF:000651">
    <property type="entry name" value="F-box/LRR-repeat protein 4"/>
    <property type="match status" value="1"/>
</dbReference>
<evidence type="ECO:0000313" key="9">
    <source>
        <dbReference type="Proteomes" id="UP000585474"/>
    </source>
</evidence>
<dbReference type="GO" id="GO:0016020">
    <property type="term" value="C:membrane"/>
    <property type="evidence" value="ECO:0007669"/>
    <property type="project" value="UniProtKB-SubCell"/>
</dbReference>
<dbReference type="SUPFAM" id="SSF81383">
    <property type="entry name" value="F-box domain"/>
    <property type="match status" value="1"/>
</dbReference>
<dbReference type="Pfam" id="PF18511">
    <property type="entry name" value="F-box_5"/>
    <property type="match status" value="1"/>
</dbReference>
<feature type="transmembrane region" description="Helical" evidence="6">
    <location>
        <begin position="151"/>
        <end position="170"/>
    </location>
</feature>
<organism evidence="8 9">
    <name type="scientific">Actinidia rufa</name>
    <dbReference type="NCBI Taxonomy" id="165716"/>
    <lineage>
        <taxon>Eukaryota</taxon>
        <taxon>Viridiplantae</taxon>
        <taxon>Streptophyta</taxon>
        <taxon>Embryophyta</taxon>
        <taxon>Tracheophyta</taxon>
        <taxon>Spermatophyta</taxon>
        <taxon>Magnoliopsida</taxon>
        <taxon>eudicotyledons</taxon>
        <taxon>Gunneridae</taxon>
        <taxon>Pentapetalae</taxon>
        <taxon>asterids</taxon>
        <taxon>Ericales</taxon>
        <taxon>Actinidiaceae</taxon>
        <taxon>Actinidia</taxon>
    </lineage>
</organism>
<evidence type="ECO:0000313" key="8">
    <source>
        <dbReference type="EMBL" id="GFY85188.1"/>
    </source>
</evidence>
<evidence type="ECO:0000259" key="7">
    <source>
        <dbReference type="SMART" id="SM00256"/>
    </source>
</evidence>
<dbReference type="SMART" id="SM00256">
    <property type="entry name" value="FBOX"/>
    <property type="match status" value="1"/>
</dbReference>
<dbReference type="InterPro" id="IPR041567">
    <property type="entry name" value="COI1_F-box"/>
</dbReference>
<gene>
    <name evidence="8" type="ORF">Acr_03g0019620</name>
</gene>
<name>A0A7J0EFC9_9ERIC</name>
<keyword evidence="4 6" id="KW-0472">Membrane</keyword>
<dbReference type="Proteomes" id="UP000585474">
    <property type="component" value="Unassembled WGS sequence"/>
</dbReference>
<dbReference type="Gene3D" id="1.20.1280.50">
    <property type="match status" value="1"/>
</dbReference>
<keyword evidence="3 6" id="KW-1133">Transmembrane helix</keyword>
<protein>
    <submittedName>
        <fullName evidence="8">F-box/RNI-like superfamily protein</fullName>
    </submittedName>
</protein>
<evidence type="ECO:0000256" key="5">
    <source>
        <dbReference type="SAM" id="MobiDB-lite"/>
    </source>
</evidence>
<proteinExistence type="predicted"/>
<dbReference type="AlphaFoldDB" id="A0A7J0EFC9"/>
<feature type="transmembrane region" description="Helical" evidence="6">
    <location>
        <begin position="122"/>
        <end position="144"/>
    </location>
</feature>
<evidence type="ECO:0000256" key="4">
    <source>
        <dbReference type="ARBA" id="ARBA00023136"/>
    </source>
</evidence>
<feature type="region of interest" description="Disordered" evidence="5">
    <location>
        <begin position="286"/>
        <end position="309"/>
    </location>
</feature>
<dbReference type="FunFam" id="1.20.1280.50:FF:000023">
    <property type="entry name" value="F-box/LRR-repeat protein 4"/>
    <property type="match status" value="1"/>
</dbReference>
<evidence type="ECO:0000256" key="2">
    <source>
        <dbReference type="ARBA" id="ARBA00022692"/>
    </source>
</evidence>
<evidence type="ECO:0000256" key="1">
    <source>
        <dbReference type="ARBA" id="ARBA00004141"/>
    </source>
</evidence>
<keyword evidence="2 6" id="KW-0812">Transmembrane</keyword>
<dbReference type="SUPFAM" id="SSF52047">
    <property type="entry name" value="RNI-like"/>
    <property type="match status" value="2"/>
</dbReference>